<dbReference type="RefSeq" id="WP_115303151.1">
    <property type="nucleotide sequence ID" value="NZ_CAAAHO010000002.1"/>
</dbReference>
<dbReference type="Proteomes" id="UP000254968">
    <property type="component" value="Unassembled WGS sequence"/>
</dbReference>
<evidence type="ECO:0008006" key="4">
    <source>
        <dbReference type="Google" id="ProtNLM"/>
    </source>
</evidence>
<proteinExistence type="predicted"/>
<keyword evidence="3" id="KW-1185">Reference proteome</keyword>
<accession>A0A378I3A9</accession>
<feature type="region of interest" description="Disordered" evidence="1">
    <location>
        <begin position="57"/>
        <end position="76"/>
    </location>
</feature>
<sequence length="76" mass="8784">MRKNKSYHHVLPNSKVGWDIIKDNAIRATRRQIKTQQLATDIARKISKNQGTALMIHGKDGKARVRDHQHERDSQS</sequence>
<evidence type="ECO:0000256" key="1">
    <source>
        <dbReference type="SAM" id="MobiDB-lite"/>
    </source>
</evidence>
<evidence type="ECO:0000313" key="2">
    <source>
        <dbReference type="EMBL" id="STX29483.1"/>
    </source>
</evidence>
<evidence type="ECO:0000313" key="3">
    <source>
        <dbReference type="Proteomes" id="UP000254968"/>
    </source>
</evidence>
<dbReference type="InterPro" id="IPR018691">
    <property type="entry name" value="DUF2188"/>
</dbReference>
<dbReference type="Pfam" id="PF09954">
    <property type="entry name" value="DUF2188"/>
    <property type="match status" value="1"/>
</dbReference>
<dbReference type="AlphaFoldDB" id="A0A378I3A9"/>
<organism evidence="2 3">
    <name type="scientific">Legionella beliardensis</name>
    <dbReference type="NCBI Taxonomy" id="91822"/>
    <lineage>
        <taxon>Bacteria</taxon>
        <taxon>Pseudomonadati</taxon>
        <taxon>Pseudomonadota</taxon>
        <taxon>Gammaproteobacteria</taxon>
        <taxon>Legionellales</taxon>
        <taxon>Legionellaceae</taxon>
        <taxon>Legionella</taxon>
    </lineage>
</organism>
<dbReference type="OrthoDB" id="8858565at2"/>
<reference evidence="2 3" key="1">
    <citation type="submission" date="2018-06" db="EMBL/GenBank/DDBJ databases">
        <authorList>
            <consortium name="Pathogen Informatics"/>
            <person name="Doyle S."/>
        </authorList>
    </citation>
    <scope>NUCLEOTIDE SEQUENCE [LARGE SCALE GENOMIC DNA]</scope>
    <source>
        <strain evidence="2 3">NCTC13315</strain>
    </source>
</reference>
<protein>
    <recommendedName>
        <fullName evidence="4">DUF2188 domain-containing protein</fullName>
    </recommendedName>
</protein>
<name>A0A378I3A9_9GAMM</name>
<dbReference type="EMBL" id="UGNV01000001">
    <property type="protein sequence ID" value="STX29483.1"/>
    <property type="molecule type" value="Genomic_DNA"/>
</dbReference>
<gene>
    <name evidence="2" type="ORF">NCTC13315_02026</name>
</gene>